<feature type="compositionally biased region" description="Pro residues" evidence="1">
    <location>
        <begin position="54"/>
        <end position="63"/>
    </location>
</feature>
<keyword evidence="5" id="KW-1185">Reference proteome</keyword>
<dbReference type="Proteomes" id="UP000679690">
    <property type="component" value="Unassembled WGS sequence"/>
</dbReference>
<reference evidence="4 5" key="1">
    <citation type="submission" date="2021-03" db="EMBL/GenBank/DDBJ databases">
        <title>Actinoplanes flavus sp. nov., a novel actinomycete isolated from Coconut Palm rhizosphere soil.</title>
        <authorList>
            <person name="Luo X."/>
        </authorList>
    </citation>
    <scope>NUCLEOTIDE SEQUENCE [LARGE SCALE GENOMIC DNA]</scope>
    <source>
        <strain evidence="4 5">NEAU-H7</strain>
    </source>
</reference>
<dbReference type="InterPro" id="IPR007934">
    <property type="entry name" value="AbfB_ABD"/>
</dbReference>
<evidence type="ECO:0000256" key="1">
    <source>
        <dbReference type="SAM" id="MobiDB-lite"/>
    </source>
</evidence>
<accession>A0ABS3V017</accession>
<evidence type="ECO:0000313" key="4">
    <source>
        <dbReference type="EMBL" id="MBO3744181.1"/>
    </source>
</evidence>
<protein>
    <submittedName>
        <fullName evidence="4">AbfB domain-containing protein</fullName>
    </submittedName>
</protein>
<feature type="domain" description="Alpha-L-arabinofuranosidase B arabinose-binding" evidence="3">
    <location>
        <begin position="110"/>
        <end position="203"/>
    </location>
</feature>
<proteinExistence type="predicted"/>
<evidence type="ECO:0000256" key="2">
    <source>
        <dbReference type="SAM" id="Phobius"/>
    </source>
</evidence>
<keyword evidence="2" id="KW-1133">Transmembrane helix</keyword>
<feature type="transmembrane region" description="Helical" evidence="2">
    <location>
        <begin position="22"/>
        <end position="42"/>
    </location>
</feature>
<sequence>MIDQAPDPAGTVYGQARRTPPVMPVVVGVAAVAVAGVGFVAWNSTGGADRAESAPPPPPPPPSATASSGSVPAQLAAGTWVVSPLGDPGTYLTTGGDFAELSTIDPLPLTVVPGLADDSCYTFHTEDGRYLRHYDFRLRFDVAEDSDLFRADATFCQEAGTAIGTVRLRSKNYPEYLVHRRGEQLYIDRPDGSAGFVTASSFMVQEP</sequence>
<keyword evidence="2" id="KW-0472">Membrane</keyword>
<name>A0ABS3V017_9ACTN</name>
<evidence type="ECO:0000259" key="3">
    <source>
        <dbReference type="Pfam" id="PF05270"/>
    </source>
</evidence>
<organism evidence="4 5">
    <name type="scientific">Actinoplanes flavus</name>
    <dbReference type="NCBI Taxonomy" id="2820290"/>
    <lineage>
        <taxon>Bacteria</taxon>
        <taxon>Bacillati</taxon>
        <taxon>Actinomycetota</taxon>
        <taxon>Actinomycetes</taxon>
        <taxon>Micromonosporales</taxon>
        <taxon>Micromonosporaceae</taxon>
        <taxon>Actinoplanes</taxon>
    </lineage>
</organism>
<gene>
    <name evidence="4" type="ORF">J5X75_42505</name>
</gene>
<dbReference type="Gene3D" id="2.80.10.50">
    <property type="match status" value="1"/>
</dbReference>
<keyword evidence="2" id="KW-0812">Transmembrane</keyword>
<dbReference type="InterPro" id="IPR036195">
    <property type="entry name" value="AbfB_ABD_sf"/>
</dbReference>
<dbReference type="SUPFAM" id="SSF110221">
    <property type="entry name" value="AbfB domain"/>
    <property type="match status" value="1"/>
</dbReference>
<dbReference type="RefSeq" id="WP_208473414.1">
    <property type="nucleotide sequence ID" value="NZ_JAGFNS010000055.1"/>
</dbReference>
<dbReference type="EMBL" id="JAGFNS010000055">
    <property type="protein sequence ID" value="MBO3744181.1"/>
    <property type="molecule type" value="Genomic_DNA"/>
</dbReference>
<dbReference type="Pfam" id="PF05270">
    <property type="entry name" value="AbfB"/>
    <property type="match status" value="1"/>
</dbReference>
<comment type="caution">
    <text evidence="4">The sequence shown here is derived from an EMBL/GenBank/DDBJ whole genome shotgun (WGS) entry which is preliminary data.</text>
</comment>
<evidence type="ECO:0000313" key="5">
    <source>
        <dbReference type="Proteomes" id="UP000679690"/>
    </source>
</evidence>
<feature type="region of interest" description="Disordered" evidence="1">
    <location>
        <begin position="47"/>
        <end position="70"/>
    </location>
</feature>